<dbReference type="EMBL" id="KN835885">
    <property type="protein sequence ID" value="KIK33704.1"/>
    <property type="molecule type" value="Genomic_DNA"/>
</dbReference>
<dbReference type="InParanoid" id="A0A0D0A652"/>
<accession>A0A0D0A652</accession>
<name>A0A0D0A652_9AGAM</name>
<gene>
    <name evidence="1" type="ORF">CY34DRAFT_813443</name>
</gene>
<evidence type="ECO:0000313" key="1">
    <source>
        <dbReference type="EMBL" id="KIK33704.1"/>
    </source>
</evidence>
<reference evidence="1 2" key="1">
    <citation type="submission" date="2014-04" db="EMBL/GenBank/DDBJ databases">
        <authorList>
            <consortium name="DOE Joint Genome Institute"/>
            <person name="Kuo A."/>
            <person name="Ruytinx J."/>
            <person name="Rineau F."/>
            <person name="Colpaert J."/>
            <person name="Kohler A."/>
            <person name="Nagy L.G."/>
            <person name="Floudas D."/>
            <person name="Copeland A."/>
            <person name="Barry K.W."/>
            <person name="Cichocki N."/>
            <person name="Veneault-Fourrey C."/>
            <person name="LaButti K."/>
            <person name="Lindquist E.A."/>
            <person name="Lipzen A."/>
            <person name="Lundell T."/>
            <person name="Morin E."/>
            <person name="Murat C."/>
            <person name="Sun H."/>
            <person name="Tunlid A."/>
            <person name="Henrissat B."/>
            <person name="Grigoriev I.V."/>
            <person name="Hibbett D.S."/>
            <person name="Martin F."/>
            <person name="Nordberg H.P."/>
            <person name="Cantor M.N."/>
            <person name="Hua S.X."/>
        </authorList>
    </citation>
    <scope>NUCLEOTIDE SEQUENCE [LARGE SCALE GENOMIC DNA]</scope>
    <source>
        <strain evidence="1 2">UH-Slu-Lm8-n1</strain>
    </source>
</reference>
<dbReference type="AlphaFoldDB" id="A0A0D0A652"/>
<dbReference type="HOGENOM" id="CLU_2251840_0_0_1"/>
<dbReference type="OrthoDB" id="10331391at2759"/>
<reference evidence="2" key="2">
    <citation type="submission" date="2015-01" db="EMBL/GenBank/DDBJ databases">
        <title>Evolutionary Origins and Diversification of the Mycorrhizal Mutualists.</title>
        <authorList>
            <consortium name="DOE Joint Genome Institute"/>
            <consortium name="Mycorrhizal Genomics Consortium"/>
            <person name="Kohler A."/>
            <person name="Kuo A."/>
            <person name="Nagy L.G."/>
            <person name="Floudas D."/>
            <person name="Copeland A."/>
            <person name="Barry K.W."/>
            <person name="Cichocki N."/>
            <person name="Veneault-Fourrey C."/>
            <person name="LaButti K."/>
            <person name="Lindquist E.A."/>
            <person name="Lipzen A."/>
            <person name="Lundell T."/>
            <person name="Morin E."/>
            <person name="Murat C."/>
            <person name="Riley R."/>
            <person name="Ohm R."/>
            <person name="Sun H."/>
            <person name="Tunlid A."/>
            <person name="Henrissat B."/>
            <person name="Grigoriev I.V."/>
            <person name="Hibbett D.S."/>
            <person name="Martin F."/>
        </authorList>
    </citation>
    <scope>NUCLEOTIDE SEQUENCE [LARGE SCALE GENOMIC DNA]</scope>
    <source>
        <strain evidence="2">UH-Slu-Lm8-n1</strain>
    </source>
</reference>
<proteinExistence type="predicted"/>
<dbReference type="Proteomes" id="UP000054485">
    <property type="component" value="Unassembled WGS sequence"/>
</dbReference>
<keyword evidence="2" id="KW-1185">Reference proteome</keyword>
<evidence type="ECO:0000313" key="2">
    <source>
        <dbReference type="Proteomes" id="UP000054485"/>
    </source>
</evidence>
<organism evidence="1 2">
    <name type="scientific">Suillus luteus UH-Slu-Lm8-n1</name>
    <dbReference type="NCBI Taxonomy" id="930992"/>
    <lineage>
        <taxon>Eukaryota</taxon>
        <taxon>Fungi</taxon>
        <taxon>Dikarya</taxon>
        <taxon>Basidiomycota</taxon>
        <taxon>Agaricomycotina</taxon>
        <taxon>Agaricomycetes</taxon>
        <taxon>Agaricomycetidae</taxon>
        <taxon>Boletales</taxon>
        <taxon>Suillineae</taxon>
        <taxon>Suillaceae</taxon>
        <taxon>Suillus</taxon>
    </lineage>
</organism>
<protein>
    <submittedName>
        <fullName evidence="1">Uncharacterized protein</fullName>
    </submittedName>
</protein>
<sequence length="104" mass="12137">MKFPYPEHRDRINDMIQEFESPECICLWPSVLTDKQQALLRPFSTIINFLDFDLAAHRHRWLQLFGRDDLAATLPSSVDASTGTVRDAEEWVGLYSRDRENLLV</sequence>